<name>A0A915INC0_ROMCU</name>
<dbReference type="AlphaFoldDB" id="A0A915INC0"/>
<sequence length="172" mass="19564">MMLECESFAPKIVDNFLFVFTDSSDFSFATFSADLSDQVKVRLPKLRPPRRSFQNEWSIISITIFLLNLSLDGRLLSSDIILLYVARLAQLKARLLCMQKVDGLRPSPRNIKLQNFFPTQIADIQVRDEHYQTLLFDMMFTAGKMGAIAYFLQLPPACLAPAAAFLFGGMWI</sequence>
<keyword evidence="1" id="KW-1133">Transmembrane helix</keyword>
<feature type="transmembrane region" description="Helical" evidence="1">
    <location>
        <begin position="148"/>
        <end position="171"/>
    </location>
</feature>
<evidence type="ECO:0000256" key="1">
    <source>
        <dbReference type="SAM" id="Phobius"/>
    </source>
</evidence>
<keyword evidence="1" id="KW-0472">Membrane</keyword>
<organism evidence="2 3">
    <name type="scientific">Romanomermis culicivorax</name>
    <name type="common">Nematode worm</name>
    <dbReference type="NCBI Taxonomy" id="13658"/>
    <lineage>
        <taxon>Eukaryota</taxon>
        <taxon>Metazoa</taxon>
        <taxon>Ecdysozoa</taxon>
        <taxon>Nematoda</taxon>
        <taxon>Enoplea</taxon>
        <taxon>Dorylaimia</taxon>
        <taxon>Mermithida</taxon>
        <taxon>Mermithoidea</taxon>
        <taxon>Mermithidae</taxon>
        <taxon>Romanomermis</taxon>
    </lineage>
</organism>
<protein>
    <submittedName>
        <fullName evidence="3">Uncharacterized protein</fullName>
    </submittedName>
</protein>
<dbReference type="WBParaSite" id="nRc.2.0.1.t15374-RA">
    <property type="protein sequence ID" value="nRc.2.0.1.t15374-RA"/>
    <property type="gene ID" value="nRc.2.0.1.g15374"/>
</dbReference>
<keyword evidence="2" id="KW-1185">Reference proteome</keyword>
<proteinExistence type="predicted"/>
<accession>A0A915INC0</accession>
<keyword evidence="1" id="KW-0812">Transmembrane</keyword>
<reference evidence="3" key="1">
    <citation type="submission" date="2022-11" db="UniProtKB">
        <authorList>
            <consortium name="WormBaseParasite"/>
        </authorList>
    </citation>
    <scope>IDENTIFICATION</scope>
</reference>
<evidence type="ECO:0000313" key="2">
    <source>
        <dbReference type="Proteomes" id="UP000887565"/>
    </source>
</evidence>
<evidence type="ECO:0000313" key="3">
    <source>
        <dbReference type="WBParaSite" id="nRc.2.0.1.t15374-RA"/>
    </source>
</evidence>
<dbReference type="Proteomes" id="UP000887565">
    <property type="component" value="Unplaced"/>
</dbReference>